<name>A0A0A6DGA7_9PSED</name>
<dbReference type="PROSITE" id="PS51257">
    <property type="entry name" value="PROKAR_LIPOPROTEIN"/>
    <property type="match status" value="1"/>
</dbReference>
<dbReference type="Pfam" id="PF25967">
    <property type="entry name" value="RND-MFP_C"/>
    <property type="match status" value="1"/>
</dbReference>
<dbReference type="Gene3D" id="2.40.420.20">
    <property type="match status" value="1"/>
</dbReference>
<keyword evidence="3" id="KW-0813">Transport</keyword>
<keyword evidence="4" id="KW-0175">Coiled coil</keyword>
<dbReference type="PATRIC" id="fig|587753.9.peg.3410"/>
<evidence type="ECO:0000313" key="9">
    <source>
        <dbReference type="Proteomes" id="UP000030564"/>
    </source>
</evidence>
<dbReference type="OrthoDB" id="9806939at2"/>
<dbReference type="GO" id="GO:1990281">
    <property type="term" value="C:efflux pump complex"/>
    <property type="evidence" value="ECO:0007669"/>
    <property type="project" value="TreeGrafter"/>
</dbReference>
<dbReference type="NCBIfam" id="TIGR01730">
    <property type="entry name" value="RND_mfp"/>
    <property type="match status" value="1"/>
</dbReference>
<dbReference type="Proteomes" id="UP000030564">
    <property type="component" value="Unassembled WGS sequence"/>
</dbReference>
<feature type="domain" description="Multidrug resistance protein MdtA-like barrel-sandwich hybrid" evidence="6">
    <location>
        <begin position="61"/>
        <end position="193"/>
    </location>
</feature>
<dbReference type="EMBL" id="JSFK01000003">
    <property type="protein sequence ID" value="KHA73737.1"/>
    <property type="molecule type" value="Genomic_DNA"/>
</dbReference>
<evidence type="ECO:0000256" key="2">
    <source>
        <dbReference type="ARBA" id="ARBA00009477"/>
    </source>
</evidence>
<evidence type="ECO:0000256" key="3">
    <source>
        <dbReference type="ARBA" id="ARBA00022448"/>
    </source>
</evidence>
<protein>
    <submittedName>
        <fullName evidence="8">RND transporter</fullName>
    </submittedName>
</protein>
<feature type="domain" description="Multidrug resistance protein MdtA-like C-terminal permuted SH3" evidence="7">
    <location>
        <begin position="284"/>
        <end position="343"/>
    </location>
</feature>
<dbReference type="PANTHER" id="PTHR30469">
    <property type="entry name" value="MULTIDRUG RESISTANCE PROTEIN MDTA"/>
    <property type="match status" value="1"/>
</dbReference>
<evidence type="ECO:0000313" key="8">
    <source>
        <dbReference type="EMBL" id="KHA73737.1"/>
    </source>
</evidence>
<evidence type="ECO:0000256" key="4">
    <source>
        <dbReference type="ARBA" id="ARBA00023054"/>
    </source>
</evidence>
<dbReference type="InterPro" id="IPR006143">
    <property type="entry name" value="RND_pump_MFP"/>
</dbReference>
<gene>
    <name evidence="8" type="ORF">NZ35_06410</name>
</gene>
<dbReference type="GO" id="GO:0015562">
    <property type="term" value="F:efflux transmembrane transporter activity"/>
    <property type="evidence" value="ECO:0007669"/>
    <property type="project" value="TreeGrafter"/>
</dbReference>
<dbReference type="Gene3D" id="2.40.30.170">
    <property type="match status" value="1"/>
</dbReference>
<dbReference type="Gene3D" id="2.40.50.100">
    <property type="match status" value="1"/>
</dbReference>
<dbReference type="AlphaFoldDB" id="A0A0A6DGA7"/>
<evidence type="ECO:0000259" key="5">
    <source>
        <dbReference type="Pfam" id="PF25876"/>
    </source>
</evidence>
<accession>A0A0A6DGA7</accession>
<dbReference type="Pfam" id="PF25876">
    <property type="entry name" value="HH_MFP_RND"/>
    <property type="match status" value="1"/>
</dbReference>
<comment type="subcellular location">
    <subcellularLocation>
        <location evidence="1">Cell envelope</location>
    </subcellularLocation>
</comment>
<proteinExistence type="inferred from homology"/>
<evidence type="ECO:0000256" key="1">
    <source>
        <dbReference type="ARBA" id="ARBA00004196"/>
    </source>
</evidence>
<dbReference type="InterPro" id="IPR058627">
    <property type="entry name" value="MdtA-like_C"/>
</dbReference>
<organism evidence="8 9">
    <name type="scientific">Pseudomonas chlororaphis</name>
    <dbReference type="NCBI Taxonomy" id="587753"/>
    <lineage>
        <taxon>Bacteria</taxon>
        <taxon>Pseudomonadati</taxon>
        <taxon>Pseudomonadota</taxon>
        <taxon>Gammaproteobacteria</taxon>
        <taxon>Pseudomonadales</taxon>
        <taxon>Pseudomonadaceae</taxon>
        <taxon>Pseudomonas</taxon>
    </lineage>
</organism>
<dbReference type="SUPFAM" id="SSF111369">
    <property type="entry name" value="HlyD-like secretion proteins"/>
    <property type="match status" value="1"/>
</dbReference>
<feature type="domain" description="Multidrug resistance protein MdtA-like alpha-helical hairpin" evidence="5">
    <location>
        <begin position="99"/>
        <end position="168"/>
    </location>
</feature>
<comment type="caution">
    <text evidence="8">The sequence shown here is derived from an EMBL/GenBank/DDBJ whole genome shotgun (WGS) entry which is preliminary data.</text>
</comment>
<evidence type="ECO:0000259" key="6">
    <source>
        <dbReference type="Pfam" id="PF25917"/>
    </source>
</evidence>
<dbReference type="InterPro" id="IPR058625">
    <property type="entry name" value="MdtA-like_BSH"/>
</dbReference>
<reference evidence="8 9" key="1">
    <citation type="submission" date="2014-10" db="EMBL/GenBank/DDBJ databases">
        <title>Draft genome sequence of Pseudomonas chlororaphis EA105.</title>
        <authorList>
            <person name="McCully L.M."/>
            <person name="Bitzer A.S."/>
            <person name="Spence C."/>
            <person name="Bais H."/>
            <person name="Silby M.W."/>
        </authorList>
    </citation>
    <scope>NUCLEOTIDE SEQUENCE [LARGE SCALE GENOMIC DNA]</scope>
    <source>
        <strain evidence="8 9">EA105</strain>
    </source>
</reference>
<evidence type="ECO:0000259" key="7">
    <source>
        <dbReference type="Pfam" id="PF25967"/>
    </source>
</evidence>
<comment type="similarity">
    <text evidence="2">Belongs to the membrane fusion protein (MFP) (TC 8.A.1) family.</text>
</comment>
<sequence>MASPGLKTAVMLSLFTLVTACGEKKAPEEYLPRVFVQEVKPTDYAASVTLTGDVQARVQTELSFRVGGKIIQRMVDVGDRVTAKQVLAKLDPKDLQTNVDSAQAQVVAEQARVKQSAAAFVRQQKLLPKGYTSQSEYDSAQAALRSSQSALSAAQAQLANAKDQLSYTALIADAPGVITERQAEVGQVVQATAPIFSLARDGDRDAVFNVYESLLAERPTDNKITVSLLDNPEIKTTGTVREVTPAVSAQSGTVQVKVTLDMLPPGMQLGSVVSATAKGSGKSAVELPWSALTKNISDTAVWMVDDKGEAQLHNVTVGRYLTGKVIISEGLKAGEKVIVAGGQLLHPGMKVEIAENTYKDLQPGAQP</sequence>
<dbReference type="InterPro" id="IPR058624">
    <property type="entry name" value="MdtA-like_HH"/>
</dbReference>
<dbReference type="Pfam" id="PF25917">
    <property type="entry name" value="BSH_RND"/>
    <property type="match status" value="1"/>
</dbReference>
<dbReference type="Gene3D" id="1.10.287.470">
    <property type="entry name" value="Helix hairpin bin"/>
    <property type="match status" value="1"/>
</dbReference>
<dbReference type="PANTHER" id="PTHR30469:SF18">
    <property type="entry name" value="RESISTANCE-NODULATION-CELL DIVISION (RND) EFFLUX MEMBRANE FUSION PROTEIN-RELATED"/>
    <property type="match status" value="1"/>
</dbReference>